<reference evidence="2" key="1">
    <citation type="submission" date="2017-02" db="EMBL/GenBank/DDBJ databases">
        <authorList>
            <person name="Varghese N."/>
            <person name="Submissions S."/>
        </authorList>
    </citation>
    <scope>NUCLEOTIDE SEQUENCE [LARGE SCALE GENOMIC DNA]</scope>
    <source>
        <strain evidence="2">R11H</strain>
    </source>
</reference>
<accession>A0A1T4ZXS5</accession>
<gene>
    <name evidence="1" type="ORF">SAMN06295937_1001299</name>
</gene>
<sequence>MTYKVRGPDPDGDYFIVEVIDGEERFLDEAFSSEEDALAAIERMDVA</sequence>
<name>A0A1T4ZXS5_9SPHN</name>
<evidence type="ECO:0000313" key="1">
    <source>
        <dbReference type="EMBL" id="SKB27337.1"/>
    </source>
</evidence>
<dbReference type="EMBL" id="FUYP01000001">
    <property type="protein sequence ID" value="SKB27337.1"/>
    <property type="molecule type" value="Genomic_DNA"/>
</dbReference>
<dbReference type="Proteomes" id="UP000190044">
    <property type="component" value="Unassembled WGS sequence"/>
</dbReference>
<proteinExistence type="predicted"/>
<evidence type="ECO:0000313" key="2">
    <source>
        <dbReference type="Proteomes" id="UP000190044"/>
    </source>
</evidence>
<keyword evidence="2" id="KW-1185">Reference proteome</keyword>
<organism evidence="1 2">
    <name type="scientific">Sphingopyxis flava</name>
    <dbReference type="NCBI Taxonomy" id="1507287"/>
    <lineage>
        <taxon>Bacteria</taxon>
        <taxon>Pseudomonadati</taxon>
        <taxon>Pseudomonadota</taxon>
        <taxon>Alphaproteobacteria</taxon>
        <taxon>Sphingomonadales</taxon>
        <taxon>Sphingomonadaceae</taxon>
        <taxon>Sphingopyxis</taxon>
    </lineage>
</organism>
<protein>
    <submittedName>
        <fullName evidence="1">Uncharacterized protein</fullName>
    </submittedName>
</protein>
<dbReference type="RefSeq" id="WP_176141476.1">
    <property type="nucleotide sequence ID" value="NZ_FUYP01000001.1"/>
</dbReference>
<dbReference type="AlphaFoldDB" id="A0A1T4ZXS5"/>